<dbReference type="GO" id="GO:0051301">
    <property type="term" value="P:cell division"/>
    <property type="evidence" value="ECO:0007669"/>
    <property type="project" value="UniProtKB-KW"/>
</dbReference>
<dbReference type="NCBIfam" id="NF001422">
    <property type="entry name" value="PRK00296.1"/>
    <property type="match status" value="1"/>
</dbReference>
<dbReference type="NCBIfam" id="TIGR01215">
    <property type="entry name" value="minE"/>
    <property type="match status" value="1"/>
</dbReference>
<comment type="function">
    <text evidence="4 5">Prevents the cell division inhibition by proteins MinC and MinD at internal division sites while permitting inhibition at polar sites. This ensures cell division at the proper site by restricting the formation of a division septum at the midpoint of the long axis of the cell.</text>
</comment>
<protein>
    <recommendedName>
        <fullName evidence="5">Cell division topological specificity factor</fullName>
    </recommendedName>
</protein>
<dbReference type="EMBL" id="DF384213">
    <property type="protein sequence ID" value="GAE03440.1"/>
    <property type="molecule type" value="Genomic_DNA"/>
</dbReference>
<sequence>MDLFKFFSKQSSKDVAKERLKLILIQDRNSISPEVLESIREDMLKVISKYIEIDDEDVDIKMSSVEEIEGMSPALIASIPIKRIKNNK</sequence>
<dbReference type="FunFam" id="3.30.1070.10:FF:000003">
    <property type="entry name" value="Cell division topological specificity factor"/>
    <property type="match status" value="1"/>
</dbReference>
<evidence type="ECO:0000256" key="1">
    <source>
        <dbReference type="ARBA" id="ARBA00008168"/>
    </source>
</evidence>
<name>A0A0S6U764_CLOBO</name>
<dbReference type="GO" id="GO:0032955">
    <property type="term" value="P:regulation of division septum assembly"/>
    <property type="evidence" value="ECO:0007669"/>
    <property type="project" value="InterPro"/>
</dbReference>
<comment type="similarity">
    <text evidence="1 5">Belongs to the MinE family.</text>
</comment>
<evidence type="ECO:0000313" key="6">
    <source>
        <dbReference type="EMBL" id="GAE03440.1"/>
    </source>
</evidence>
<dbReference type="InterPro" id="IPR005527">
    <property type="entry name" value="MinE"/>
</dbReference>
<organism evidence="6">
    <name type="scientific">Clostridium botulinum B str. Osaka05</name>
    <dbReference type="NCBI Taxonomy" id="1407017"/>
    <lineage>
        <taxon>Bacteria</taxon>
        <taxon>Bacillati</taxon>
        <taxon>Bacillota</taxon>
        <taxon>Clostridia</taxon>
        <taxon>Eubacteriales</taxon>
        <taxon>Clostridiaceae</taxon>
        <taxon>Clostridium</taxon>
    </lineage>
</organism>
<dbReference type="RefSeq" id="WP_030036484.1">
    <property type="nucleotide sequence ID" value="NZ_DF384213.1"/>
</dbReference>
<evidence type="ECO:0000256" key="4">
    <source>
        <dbReference type="ARBA" id="ARBA00025265"/>
    </source>
</evidence>
<evidence type="ECO:0000256" key="2">
    <source>
        <dbReference type="ARBA" id="ARBA00022618"/>
    </source>
</evidence>
<dbReference type="Pfam" id="PF03776">
    <property type="entry name" value="MinE"/>
    <property type="match status" value="1"/>
</dbReference>
<dbReference type="SUPFAM" id="SSF55229">
    <property type="entry name" value="Cell division protein MinE topological specificity domain"/>
    <property type="match status" value="1"/>
</dbReference>
<proteinExistence type="inferred from homology"/>
<keyword evidence="3 5" id="KW-0131">Cell cycle</keyword>
<dbReference type="HAMAP" id="MF_00262">
    <property type="entry name" value="MinE"/>
    <property type="match status" value="1"/>
</dbReference>
<reference evidence="6" key="1">
    <citation type="submission" date="2013-10" db="EMBL/GenBank/DDBJ databases">
        <title>Draft genome sequence of Clostridium botulinum type B strain Osaka05.</title>
        <authorList>
            <person name="Sakaguchi Y."/>
            <person name="Hosomi K."/>
            <person name="Uchiyama J."/>
            <person name="Ogura Y."/>
            <person name="Sakaguchi M."/>
            <person name="Kohda T."/>
            <person name="Mukamoto M."/>
            <person name="Misawa N."/>
            <person name="Matsuzaki S."/>
            <person name="Hayashi T."/>
            <person name="Kozaki S."/>
        </authorList>
    </citation>
    <scope>NUCLEOTIDE SEQUENCE</scope>
    <source>
        <strain evidence="6">Osaka05</strain>
    </source>
</reference>
<accession>A0A0S6U764</accession>
<keyword evidence="2 5" id="KW-0132">Cell division</keyword>
<dbReference type="Gene3D" id="3.30.1070.10">
    <property type="entry name" value="Cell division topological specificity factor MinE"/>
    <property type="match status" value="1"/>
</dbReference>
<gene>
    <name evidence="5" type="primary">minE</name>
    <name evidence="6" type="ORF">CBO05C_3130</name>
</gene>
<evidence type="ECO:0000256" key="3">
    <source>
        <dbReference type="ARBA" id="ARBA00023306"/>
    </source>
</evidence>
<dbReference type="AlphaFoldDB" id="A0A0S6U764"/>
<evidence type="ECO:0000256" key="5">
    <source>
        <dbReference type="HAMAP-Rule" id="MF_00262"/>
    </source>
</evidence>
<dbReference type="InterPro" id="IPR036707">
    <property type="entry name" value="MinE_sf"/>
</dbReference>
<dbReference type="HOGENOM" id="CLU_137929_1_0_9"/>
<dbReference type="Proteomes" id="UP000054164">
    <property type="component" value="Unassembled WGS sequence"/>
</dbReference>